<organism evidence="1 2">
    <name type="scientific">Auriscalpium vulgare</name>
    <dbReference type="NCBI Taxonomy" id="40419"/>
    <lineage>
        <taxon>Eukaryota</taxon>
        <taxon>Fungi</taxon>
        <taxon>Dikarya</taxon>
        <taxon>Basidiomycota</taxon>
        <taxon>Agaricomycotina</taxon>
        <taxon>Agaricomycetes</taxon>
        <taxon>Russulales</taxon>
        <taxon>Auriscalpiaceae</taxon>
        <taxon>Auriscalpium</taxon>
    </lineage>
</organism>
<reference evidence="1" key="2">
    <citation type="journal article" date="2022" name="New Phytol.">
        <title>Evolutionary transition to the ectomycorrhizal habit in the genomes of a hyperdiverse lineage of mushroom-forming fungi.</title>
        <authorList>
            <person name="Looney B."/>
            <person name="Miyauchi S."/>
            <person name="Morin E."/>
            <person name="Drula E."/>
            <person name="Courty P.E."/>
            <person name="Kohler A."/>
            <person name="Kuo A."/>
            <person name="LaButti K."/>
            <person name="Pangilinan J."/>
            <person name="Lipzen A."/>
            <person name="Riley R."/>
            <person name="Andreopoulos W."/>
            <person name="He G."/>
            <person name="Johnson J."/>
            <person name="Nolan M."/>
            <person name="Tritt A."/>
            <person name="Barry K.W."/>
            <person name="Grigoriev I.V."/>
            <person name="Nagy L.G."/>
            <person name="Hibbett D."/>
            <person name="Henrissat B."/>
            <person name="Matheny P.B."/>
            <person name="Labbe J."/>
            <person name="Martin F.M."/>
        </authorList>
    </citation>
    <scope>NUCLEOTIDE SEQUENCE</scope>
    <source>
        <strain evidence="1">FP105234-sp</strain>
    </source>
</reference>
<sequence>MSTHVAANPLPPPANGSQHREISQDLHCQCPPPAAGKTVRNLVVCLDGAADQFSEKNTNIAELYSRLEKNDEQLTYYHYNGGVAMHAGSWNPLSSLKQAVAHTLEMVLAGDFKRVALNAYQWLAENYQAGDRIFLFGFSRGAYHARVIAGMIEKVGLLRKGDPDQFDSAYELYAAAKSEGDNARSGSKSSSNRPNVLCAHFKQMLSQPGARVHFVGAWDTVASVGVVKGPSLPETTTGMRHVCVFRHGLALDERRCKFLPEFANGGAGPSQAGIGNVKEVWFVGTHADVGGGNVPGIVGPAMHWMTSEALAHGLRAQPVSGWESFPPHPSLGWIWKIIEVLPVRRLSYKDAASTTRRLNLGRPREIKEGQLIHESVFKAIAEENYTPPPRLPSGLSWSLDSLAAHNMVERNV</sequence>
<protein>
    <submittedName>
        <fullName evidence="1">Uncharacterized protein</fullName>
    </submittedName>
</protein>
<name>A0ACB8RM17_9AGAM</name>
<dbReference type="EMBL" id="MU275966">
    <property type="protein sequence ID" value="KAI0044937.1"/>
    <property type="molecule type" value="Genomic_DNA"/>
</dbReference>
<reference evidence="1" key="1">
    <citation type="submission" date="2021-02" db="EMBL/GenBank/DDBJ databases">
        <authorList>
            <consortium name="DOE Joint Genome Institute"/>
            <person name="Ahrendt S."/>
            <person name="Looney B.P."/>
            <person name="Miyauchi S."/>
            <person name="Morin E."/>
            <person name="Drula E."/>
            <person name="Courty P.E."/>
            <person name="Chicoki N."/>
            <person name="Fauchery L."/>
            <person name="Kohler A."/>
            <person name="Kuo A."/>
            <person name="Labutti K."/>
            <person name="Pangilinan J."/>
            <person name="Lipzen A."/>
            <person name="Riley R."/>
            <person name="Andreopoulos W."/>
            <person name="He G."/>
            <person name="Johnson J."/>
            <person name="Barry K.W."/>
            <person name="Grigoriev I.V."/>
            <person name="Nagy L."/>
            <person name="Hibbett D."/>
            <person name="Henrissat B."/>
            <person name="Matheny P.B."/>
            <person name="Labbe J."/>
            <person name="Martin F."/>
        </authorList>
    </citation>
    <scope>NUCLEOTIDE SEQUENCE</scope>
    <source>
        <strain evidence="1">FP105234-sp</strain>
    </source>
</reference>
<proteinExistence type="predicted"/>
<keyword evidence="2" id="KW-1185">Reference proteome</keyword>
<evidence type="ECO:0000313" key="1">
    <source>
        <dbReference type="EMBL" id="KAI0044937.1"/>
    </source>
</evidence>
<dbReference type="Proteomes" id="UP000814033">
    <property type="component" value="Unassembled WGS sequence"/>
</dbReference>
<evidence type="ECO:0000313" key="2">
    <source>
        <dbReference type="Proteomes" id="UP000814033"/>
    </source>
</evidence>
<accession>A0ACB8RM17</accession>
<gene>
    <name evidence="1" type="ORF">FA95DRAFT_1608100</name>
</gene>
<comment type="caution">
    <text evidence="1">The sequence shown here is derived from an EMBL/GenBank/DDBJ whole genome shotgun (WGS) entry which is preliminary data.</text>
</comment>